<evidence type="ECO:0000313" key="1">
    <source>
        <dbReference type="EMBL" id="KAK8203364.1"/>
    </source>
</evidence>
<proteinExistence type="predicted"/>
<sequence>MAVQIQSASRPDTGTTGPYNPQFEQLPIGHGVYPDGYEDSIENPPEAENMQDICERLACDRSSLSPSQCDEAAFKQFQRANRAASDEQDVMTDVVPTIRGNTGTKLHKGREHGFEVLVEFGTGIADAKPDGYGGTSRKNLDDYIVPSTWEHLPAAPNNFPELKGPSGRSDALRRRAVYAGAVGTRSMFELRTTATKHPCTTAMLTPSCQHIIQREDYSGCTPRTGSPQYYTTQVESATASGSPVSSRTEDASFEASIAADDYPAGVEEPPKRQRRRSAAVLL</sequence>
<dbReference type="Proteomes" id="UP001320706">
    <property type="component" value="Unassembled WGS sequence"/>
</dbReference>
<protein>
    <submittedName>
        <fullName evidence="1">Uncharacterized protein</fullName>
    </submittedName>
</protein>
<dbReference type="EMBL" id="JAMKPW020000031">
    <property type="protein sequence ID" value="KAK8203364.1"/>
    <property type="molecule type" value="Genomic_DNA"/>
</dbReference>
<accession>A0ACC3SA88</accession>
<comment type="caution">
    <text evidence="1">The sequence shown here is derived from an EMBL/GenBank/DDBJ whole genome shotgun (WGS) entry which is preliminary data.</text>
</comment>
<organism evidence="1 2">
    <name type="scientific">Zalaria obscura</name>
    <dbReference type="NCBI Taxonomy" id="2024903"/>
    <lineage>
        <taxon>Eukaryota</taxon>
        <taxon>Fungi</taxon>
        <taxon>Dikarya</taxon>
        <taxon>Ascomycota</taxon>
        <taxon>Pezizomycotina</taxon>
        <taxon>Dothideomycetes</taxon>
        <taxon>Dothideomycetidae</taxon>
        <taxon>Dothideales</taxon>
        <taxon>Zalariaceae</taxon>
        <taxon>Zalaria</taxon>
    </lineage>
</organism>
<reference evidence="1" key="1">
    <citation type="submission" date="2024-02" db="EMBL/GenBank/DDBJ databases">
        <title>Metagenome Assembled Genome of Zalaria obscura JY119.</title>
        <authorList>
            <person name="Vighnesh L."/>
            <person name="Jagadeeshwari U."/>
            <person name="Venkata Ramana C."/>
            <person name="Sasikala C."/>
        </authorList>
    </citation>
    <scope>NUCLEOTIDE SEQUENCE</scope>
    <source>
        <strain evidence="1">JY119</strain>
    </source>
</reference>
<keyword evidence="2" id="KW-1185">Reference proteome</keyword>
<evidence type="ECO:0000313" key="2">
    <source>
        <dbReference type="Proteomes" id="UP001320706"/>
    </source>
</evidence>
<name>A0ACC3SA88_9PEZI</name>
<gene>
    <name evidence="1" type="ORF">M8818_005342</name>
</gene>